<dbReference type="EMBL" id="BQNB010010040">
    <property type="protein sequence ID" value="GJS71899.1"/>
    <property type="molecule type" value="Genomic_DNA"/>
</dbReference>
<organism evidence="8 9">
    <name type="scientific">Tanacetum coccineum</name>
    <dbReference type="NCBI Taxonomy" id="301880"/>
    <lineage>
        <taxon>Eukaryota</taxon>
        <taxon>Viridiplantae</taxon>
        <taxon>Streptophyta</taxon>
        <taxon>Embryophyta</taxon>
        <taxon>Tracheophyta</taxon>
        <taxon>Spermatophyta</taxon>
        <taxon>Magnoliopsida</taxon>
        <taxon>eudicotyledons</taxon>
        <taxon>Gunneridae</taxon>
        <taxon>Pentapetalae</taxon>
        <taxon>asterids</taxon>
        <taxon>campanulids</taxon>
        <taxon>Asterales</taxon>
        <taxon>Asteraceae</taxon>
        <taxon>Asteroideae</taxon>
        <taxon>Anthemideae</taxon>
        <taxon>Anthemidinae</taxon>
        <taxon>Tanacetum</taxon>
    </lineage>
</organism>
<evidence type="ECO:0000256" key="4">
    <source>
        <dbReference type="ARBA" id="ARBA00022759"/>
    </source>
</evidence>
<evidence type="ECO:0000313" key="8">
    <source>
        <dbReference type="EMBL" id="GJS71899.1"/>
    </source>
</evidence>
<dbReference type="SUPFAM" id="SSF56672">
    <property type="entry name" value="DNA/RNA polymerases"/>
    <property type="match status" value="1"/>
</dbReference>
<evidence type="ECO:0000259" key="7">
    <source>
        <dbReference type="Pfam" id="PF17917"/>
    </source>
</evidence>
<evidence type="ECO:0000256" key="5">
    <source>
        <dbReference type="ARBA" id="ARBA00022801"/>
    </source>
</evidence>
<keyword evidence="3" id="KW-0540">Nuclease</keyword>
<protein>
    <submittedName>
        <fullName evidence="8">Reverse transcriptase domain-containing protein</fullName>
    </submittedName>
</protein>
<evidence type="ECO:0000256" key="2">
    <source>
        <dbReference type="ARBA" id="ARBA00022695"/>
    </source>
</evidence>
<dbReference type="Proteomes" id="UP001151760">
    <property type="component" value="Unassembled WGS sequence"/>
</dbReference>
<dbReference type="InterPro" id="IPR043502">
    <property type="entry name" value="DNA/RNA_pol_sf"/>
</dbReference>
<keyword evidence="4" id="KW-0255">Endonuclease</keyword>
<dbReference type="InterPro" id="IPR043128">
    <property type="entry name" value="Rev_trsase/Diguanyl_cyclase"/>
</dbReference>
<keyword evidence="6 8" id="KW-0695">RNA-directed DNA polymerase</keyword>
<evidence type="ECO:0000256" key="6">
    <source>
        <dbReference type="ARBA" id="ARBA00022918"/>
    </source>
</evidence>
<dbReference type="PANTHER" id="PTHR34072:SF52">
    <property type="entry name" value="RIBONUCLEASE H"/>
    <property type="match status" value="1"/>
</dbReference>
<sequence>MTKLTQNKVKFEWGDKQEAAFQLLKQKLCSAPILALPEGSEDFIIHEKNYTTHDLELGAVVFALKIWRHYLYGTKCTVFTDHKRKANVVADALSRKEREPPLRTEARKPKNIKNEDVGGMLIENANFQRQT</sequence>
<dbReference type="PANTHER" id="PTHR34072">
    <property type="entry name" value="ENZYMATIC POLYPROTEIN-RELATED"/>
    <property type="match status" value="1"/>
</dbReference>
<keyword evidence="2" id="KW-0548">Nucleotidyltransferase</keyword>
<reference evidence="8" key="1">
    <citation type="journal article" date="2022" name="Int. J. Mol. Sci.">
        <title>Draft Genome of Tanacetum Coccineum: Genomic Comparison of Closely Related Tanacetum-Family Plants.</title>
        <authorList>
            <person name="Yamashiro T."/>
            <person name="Shiraishi A."/>
            <person name="Nakayama K."/>
            <person name="Satake H."/>
        </authorList>
    </citation>
    <scope>NUCLEOTIDE SEQUENCE</scope>
</reference>
<keyword evidence="9" id="KW-1185">Reference proteome</keyword>
<keyword evidence="1" id="KW-0808">Transferase</keyword>
<dbReference type="InterPro" id="IPR041373">
    <property type="entry name" value="RT_RNaseH"/>
</dbReference>
<accession>A0ABQ4Y2W9</accession>
<proteinExistence type="predicted"/>
<evidence type="ECO:0000313" key="9">
    <source>
        <dbReference type="Proteomes" id="UP001151760"/>
    </source>
</evidence>
<evidence type="ECO:0000256" key="1">
    <source>
        <dbReference type="ARBA" id="ARBA00022679"/>
    </source>
</evidence>
<feature type="domain" description="Reverse transcriptase RNase H-like" evidence="7">
    <location>
        <begin position="40"/>
        <end position="85"/>
    </location>
</feature>
<reference evidence="8" key="2">
    <citation type="submission" date="2022-01" db="EMBL/GenBank/DDBJ databases">
        <authorList>
            <person name="Yamashiro T."/>
            <person name="Shiraishi A."/>
            <person name="Satake H."/>
            <person name="Nakayama K."/>
        </authorList>
    </citation>
    <scope>NUCLEOTIDE SEQUENCE</scope>
</reference>
<dbReference type="Pfam" id="PF17917">
    <property type="entry name" value="RT_RNaseH"/>
    <property type="match status" value="1"/>
</dbReference>
<dbReference type="GO" id="GO:0003964">
    <property type="term" value="F:RNA-directed DNA polymerase activity"/>
    <property type="evidence" value="ECO:0007669"/>
    <property type="project" value="UniProtKB-KW"/>
</dbReference>
<keyword evidence="5" id="KW-0378">Hydrolase</keyword>
<evidence type="ECO:0000256" key="3">
    <source>
        <dbReference type="ARBA" id="ARBA00022722"/>
    </source>
</evidence>
<dbReference type="Gene3D" id="3.30.70.270">
    <property type="match status" value="1"/>
</dbReference>
<comment type="caution">
    <text evidence="8">The sequence shown here is derived from an EMBL/GenBank/DDBJ whole genome shotgun (WGS) entry which is preliminary data.</text>
</comment>
<name>A0ABQ4Y2W9_9ASTR</name>
<gene>
    <name evidence="8" type="ORF">Tco_0704740</name>
</gene>